<feature type="non-terminal residue" evidence="2">
    <location>
        <position position="183"/>
    </location>
</feature>
<dbReference type="Proteomes" id="UP000680365">
    <property type="component" value="Unassembled WGS sequence"/>
</dbReference>
<dbReference type="InterPro" id="IPR018631">
    <property type="entry name" value="AAA-ATPase-like_dom"/>
</dbReference>
<dbReference type="EMBL" id="JAEDAM010000071">
    <property type="protein sequence ID" value="MBS8122322.1"/>
    <property type="molecule type" value="Genomic_DNA"/>
</dbReference>
<dbReference type="PANTHER" id="PTHR34825">
    <property type="entry name" value="CONSERVED PROTEIN, WITH A WEAK D-GALACTARATE DEHYDRATASE/ALTRONATE HYDROLASE DOMAIN"/>
    <property type="match status" value="1"/>
</dbReference>
<dbReference type="Pfam" id="PF09820">
    <property type="entry name" value="AAA-ATPase_like"/>
    <property type="match status" value="1"/>
</dbReference>
<reference evidence="2 3" key="1">
    <citation type="journal article" date="2021" name="Nat. Commun.">
        <title>Reductive evolution and unique predatory mode in the CPR bacterium Vampirococcus lugosii.</title>
        <authorList>
            <person name="Moreira D."/>
            <person name="Zivanovic Y."/>
            <person name="Lopez-Archilla A.I."/>
            <person name="Iniesto M."/>
            <person name="Lopez-Garcia P."/>
        </authorList>
    </citation>
    <scope>NUCLEOTIDE SEQUENCE [LARGE SCALE GENOMIC DNA]</scope>
    <source>
        <strain evidence="2">Chiprana</strain>
    </source>
</reference>
<protein>
    <submittedName>
        <fullName evidence="2">ATPase AAA</fullName>
    </submittedName>
</protein>
<accession>A0ABS5QMM2</accession>
<dbReference type="PANTHER" id="PTHR34825:SF1">
    <property type="entry name" value="AAA-ATPASE-LIKE DOMAIN-CONTAINING PROTEIN"/>
    <property type="match status" value="1"/>
</dbReference>
<evidence type="ECO:0000313" key="2">
    <source>
        <dbReference type="EMBL" id="MBS8122322.1"/>
    </source>
</evidence>
<dbReference type="RefSeq" id="WP_213349760.1">
    <property type="nucleotide sequence ID" value="NZ_JAEDAM010000071.1"/>
</dbReference>
<dbReference type="Gene3D" id="3.40.50.300">
    <property type="entry name" value="P-loop containing nucleotide triphosphate hydrolases"/>
    <property type="match status" value="1"/>
</dbReference>
<dbReference type="SUPFAM" id="SSF52540">
    <property type="entry name" value="P-loop containing nucleoside triphosphate hydrolases"/>
    <property type="match status" value="1"/>
</dbReference>
<name>A0ABS5QMM2_9BACT</name>
<feature type="domain" description="AAA-ATPase-like" evidence="1">
    <location>
        <begin position="6"/>
        <end position="168"/>
    </location>
</feature>
<comment type="caution">
    <text evidence="2">The sequence shown here is derived from an EMBL/GenBank/DDBJ whole genome shotgun (WGS) entry which is preliminary data.</text>
</comment>
<keyword evidence="3" id="KW-1185">Reference proteome</keyword>
<organism evidence="2 3">
    <name type="scientific">Candidatus Vampirococcus lugosii</name>
    <dbReference type="NCBI Taxonomy" id="2789015"/>
    <lineage>
        <taxon>Bacteria</taxon>
        <taxon>Candidatus Absconditibacteriota</taxon>
        <taxon>Vampirococcus</taxon>
    </lineage>
</organism>
<evidence type="ECO:0000259" key="1">
    <source>
        <dbReference type="Pfam" id="PF09820"/>
    </source>
</evidence>
<gene>
    <name evidence="2" type="ORF">VAMP_283n8</name>
</gene>
<dbReference type="InterPro" id="IPR027417">
    <property type="entry name" value="P-loop_NTPase"/>
</dbReference>
<sequence>MKKIAIGIQDFKKLITDNYYYIDKTKIIYNLLISNNYYFLSRPRRFGKSLTLSMIKYLYMGEKELFKNTYIYDKRNFEETNPVVYMSFASYNEFEDVNEFINEKLEIFYDGKIYNLEDFTKSFNIGTLAKKIYEKTGKQVVILIDEYDKTVLTHLNNKEKAEYYRRFLSCSIIKTLSPLSKNF</sequence>
<proteinExistence type="predicted"/>
<evidence type="ECO:0000313" key="3">
    <source>
        <dbReference type="Proteomes" id="UP000680365"/>
    </source>
</evidence>